<protein>
    <recommendedName>
        <fullName evidence="4">Meiosis-specific nuclear structural protein 1</fullName>
    </recommendedName>
</protein>
<dbReference type="GO" id="GO:0031514">
    <property type="term" value="C:motile cilium"/>
    <property type="evidence" value="ECO:0007669"/>
    <property type="project" value="TreeGrafter"/>
</dbReference>
<reference evidence="2" key="2">
    <citation type="submission" date="2025-09" db="UniProtKB">
        <authorList>
            <consortium name="Ensembl"/>
        </authorList>
    </citation>
    <scope>IDENTIFICATION</scope>
</reference>
<evidence type="ECO:0008006" key="4">
    <source>
        <dbReference type="Google" id="ProtNLM"/>
    </source>
</evidence>
<dbReference type="GO" id="GO:0044782">
    <property type="term" value="P:cilium organization"/>
    <property type="evidence" value="ECO:0007669"/>
    <property type="project" value="TreeGrafter"/>
</dbReference>
<name>A0A8C4QLG2_EPTBU</name>
<dbReference type="Ensembl" id="ENSEBUT00000017268.1">
    <property type="protein sequence ID" value="ENSEBUP00000016692.1"/>
    <property type="gene ID" value="ENSEBUG00000010463.1"/>
</dbReference>
<accession>A0A8C4QLG2</accession>
<keyword evidence="1" id="KW-0175">Coiled coil</keyword>
<proteinExistence type="predicted"/>
<keyword evidence="3" id="KW-1185">Reference proteome</keyword>
<evidence type="ECO:0000313" key="3">
    <source>
        <dbReference type="Proteomes" id="UP000694388"/>
    </source>
</evidence>
<sequence length="220" mass="27026">MSAQRERFVLRERQRVAQLQRENMQQQLKRWVADNEAHAYMLASQKHSKYRWILRWRQEQEENQRREDALNRRKEERRCMKQQREQEERIAHEMEQMKIEELRDKKIRQRIRESSLELRELEVKLKEADTAWERAAQIAEKKASLLEHVVREQAEQHAIEQEEEACQALIREEREKLLHEHGQSLCGFLPKGVFKDCDLKLYEDFQKMYQKKEDVLLHKH</sequence>
<dbReference type="Proteomes" id="UP000694388">
    <property type="component" value="Unplaced"/>
</dbReference>
<organism evidence="2 3">
    <name type="scientific">Eptatretus burgeri</name>
    <name type="common">Inshore hagfish</name>
    <dbReference type="NCBI Taxonomy" id="7764"/>
    <lineage>
        <taxon>Eukaryota</taxon>
        <taxon>Metazoa</taxon>
        <taxon>Chordata</taxon>
        <taxon>Craniata</taxon>
        <taxon>Vertebrata</taxon>
        <taxon>Cyclostomata</taxon>
        <taxon>Myxini</taxon>
        <taxon>Myxiniformes</taxon>
        <taxon>Myxinidae</taxon>
        <taxon>Eptatretinae</taxon>
        <taxon>Eptatretus</taxon>
    </lineage>
</organism>
<feature type="coiled-coil region" evidence="1">
    <location>
        <begin position="66"/>
        <end position="172"/>
    </location>
</feature>
<evidence type="ECO:0000313" key="2">
    <source>
        <dbReference type="Ensembl" id="ENSEBUP00000016692.1"/>
    </source>
</evidence>
<dbReference type="PANTHER" id="PTHR19265:SF0">
    <property type="entry name" value="MEIOSIS-SPECIFIC NUCLEAR STRUCTURAL PROTEIN 1"/>
    <property type="match status" value="1"/>
</dbReference>
<dbReference type="PANTHER" id="PTHR19265">
    <property type="entry name" value="MEIOSIS-SPECIFIC NUCLEAR STRUCTURAL PROTEIN 1"/>
    <property type="match status" value="1"/>
</dbReference>
<dbReference type="AlphaFoldDB" id="A0A8C4QLG2"/>
<dbReference type="InterPro" id="IPR026504">
    <property type="entry name" value="MNS1"/>
</dbReference>
<evidence type="ECO:0000256" key="1">
    <source>
        <dbReference type="SAM" id="Coils"/>
    </source>
</evidence>
<reference evidence="2" key="1">
    <citation type="submission" date="2025-08" db="UniProtKB">
        <authorList>
            <consortium name="Ensembl"/>
        </authorList>
    </citation>
    <scope>IDENTIFICATION</scope>
</reference>